<dbReference type="SUPFAM" id="SSF56672">
    <property type="entry name" value="DNA/RNA polymerases"/>
    <property type="match status" value="1"/>
</dbReference>
<feature type="domain" description="Reverse transcriptase" evidence="3">
    <location>
        <begin position="1"/>
        <end position="187"/>
    </location>
</feature>
<dbReference type="PANTHER" id="PTHR33064:SF38">
    <property type="entry name" value="LRRGT00076-LIKE"/>
    <property type="match status" value="1"/>
</dbReference>
<reference evidence="4" key="1">
    <citation type="submission" date="2019-04" db="EMBL/GenBank/DDBJ databases">
        <title>Genome assembly of Zosterops borbonicus 15179.</title>
        <authorList>
            <person name="Leroy T."/>
            <person name="Anselmetti Y."/>
            <person name="Tilak M.-K."/>
            <person name="Nabholz B."/>
        </authorList>
    </citation>
    <scope>NUCLEOTIDE SEQUENCE</scope>
    <source>
        <strain evidence="4">HGM_15179</strain>
        <tissue evidence="4">Muscle</tissue>
    </source>
</reference>
<dbReference type="InterPro" id="IPR000477">
    <property type="entry name" value="RT_dom"/>
</dbReference>
<protein>
    <recommendedName>
        <fullName evidence="2">ribonuclease H</fullName>
        <ecNumber evidence="2">3.1.26.4</ecNumber>
    </recommendedName>
</protein>
<evidence type="ECO:0000256" key="2">
    <source>
        <dbReference type="ARBA" id="ARBA00012180"/>
    </source>
</evidence>
<dbReference type="OrthoDB" id="416454at2759"/>
<dbReference type="PANTHER" id="PTHR33064">
    <property type="entry name" value="POL PROTEIN"/>
    <property type="match status" value="1"/>
</dbReference>
<dbReference type="Proteomes" id="UP000796761">
    <property type="component" value="Unassembled WGS sequence"/>
</dbReference>
<organism evidence="4 5">
    <name type="scientific">Zosterops borbonicus</name>
    <dbReference type="NCBI Taxonomy" id="364589"/>
    <lineage>
        <taxon>Eukaryota</taxon>
        <taxon>Metazoa</taxon>
        <taxon>Chordata</taxon>
        <taxon>Craniata</taxon>
        <taxon>Vertebrata</taxon>
        <taxon>Euteleostomi</taxon>
        <taxon>Archelosauria</taxon>
        <taxon>Archosauria</taxon>
        <taxon>Dinosauria</taxon>
        <taxon>Saurischia</taxon>
        <taxon>Theropoda</taxon>
        <taxon>Coelurosauria</taxon>
        <taxon>Aves</taxon>
        <taxon>Neognathae</taxon>
        <taxon>Neoaves</taxon>
        <taxon>Telluraves</taxon>
        <taxon>Australaves</taxon>
        <taxon>Passeriformes</taxon>
        <taxon>Sylvioidea</taxon>
        <taxon>Zosteropidae</taxon>
        <taxon>Zosterops</taxon>
    </lineage>
</organism>
<dbReference type="GO" id="GO:0004523">
    <property type="term" value="F:RNA-DNA hybrid ribonuclease activity"/>
    <property type="evidence" value="ECO:0007669"/>
    <property type="project" value="UniProtKB-EC"/>
</dbReference>
<keyword evidence="5" id="KW-1185">Reference proteome</keyword>
<dbReference type="InterPro" id="IPR043502">
    <property type="entry name" value="DNA/RNA_pol_sf"/>
</dbReference>
<comment type="caution">
    <text evidence="4">The sequence shown here is derived from an EMBL/GenBank/DDBJ whole genome shotgun (WGS) entry which is preliminary data.</text>
</comment>
<name>A0A8K1DAG0_9PASS</name>
<dbReference type="AlphaFoldDB" id="A0A8K1DAG0"/>
<proteinExistence type="inferred from homology"/>
<evidence type="ECO:0000256" key="1">
    <source>
        <dbReference type="ARBA" id="ARBA00010879"/>
    </source>
</evidence>
<gene>
    <name evidence="4" type="ORF">HGM15179_018821</name>
</gene>
<dbReference type="PROSITE" id="PS50878">
    <property type="entry name" value="RT_POL"/>
    <property type="match status" value="1"/>
</dbReference>
<dbReference type="EMBL" id="SWJQ01001403">
    <property type="protein sequence ID" value="TRZ08285.1"/>
    <property type="molecule type" value="Genomic_DNA"/>
</dbReference>
<dbReference type="Pfam" id="PF00078">
    <property type="entry name" value="RVT_1"/>
    <property type="match status" value="1"/>
</dbReference>
<accession>A0A8K1DAG0</accession>
<dbReference type="Gene3D" id="3.30.70.270">
    <property type="match status" value="1"/>
</dbReference>
<evidence type="ECO:0000313" key="4">
    <source>
        <dbReference type="EMBL" id="TRZ08285.1"/>
    </source>
</evidence>
<comment type="similarity">
    <text evidence="1">Belongs to the beta type-B retroviral polymerase family. HERV class-II K(HML-2) pol subfamily.</text>
</comment>
<evidence type="ECO:0000259" key="3">
    <source>
        <dbReference type="PROSITE" id="PS50878"/>
    </source>
</evidence>
<dbReference type="InterPro" id="IPR051320">
    <property type="entry name" value="Viral_Replic_Matur_Polypro"/>
</dbReference>
<dbReference type="InterPro" id="IPR043128">
    <property type="entry name" value="Rev_trsase/Diguanyl_cyclase"/>
</dbReference>
<evidence type="ECO:0000313" key="5">
    <source>
        <dbReference type="Proteomes" id="UP000796761"/>
    </source>
</evidence>
<dbReference type="Gene3D" id="3.10.10.10">
    <property type="entry name" value="HIV Type 1 Reverse Transcriptase, subunit A, domain 1"/>
    <property type="match status" value="1"/>
</dbReference>
<dbReference type="EC" id="3.1.26.4" evidence="2"/>
<sequence length="303" mass="34076">MKLGKEGKEVKLMVAMGATYSVLNKVLVPVRNDYVMGKRANGQSEIAYFCKPLKYKYGKQWGIHLKYAFFFLSLHEASQKIFAFEWENIKSEHKTQFTWTVLLQGFKNSPTLFGEQLAKDLESWEAPSGEGKLLQCVDDILIATLTEEGRVAWMVSLLNFLGLQGYRVSKKKAQVVKQKVIYLGYKSWLTGEVPDDWKLAKVTPIHKNGRKDDPGNYRPVSLTSVLSKVACLVDVGKTVDVAYLDFSKAFDTVSHSRLLEKLAAHSLDRSNLCFVKNWLDGRAQRAVVNGAASSWQLVTSGDP</sequence>